<dbReference type="CDD" id="cd15482">
    <property type="entry name" value="Sialidase_non-viral"/>
    <property type="match status" value="1"/>
</dbReference>
<dbReference type="PANTHER" id="PTHR10628">
    <property type="entry name" value="SIALIDASE"/>
    <property type="match status" value="1"/>
</dbReference>
<dbReference type="OrthoDB" id="7294637at2"/>
<evidence type="ECO:0000256" key="4">
    <source>
        <dbReference type="SAM" id="MobiDB-lite"/>
    </source>
</evidence>
<dbReference type="GO" id="GO:0016020">
    <property type="term" value="C:membrane"/>
    <property type="evidence" value="ECO:0007669"/>
    <property type="project" value="TreeGrafter"/>
</dbReference>
<dbReference type="AlphaFoldDB" id="A0A1H2BND6"/>
<dbReference type="Gene3D" id="2.120.10.10">
    <property type="match status" value="1"/>
</dbReference>
<organism evidence="6 7">
    <name type="scientific">Pseudarthrobacter equi</name>
    <dbReference type="NCBI Taxonomy" id="728066"/>
    <lineage>
        <taxon>Bacteria</taxon>
        <taxon>Bacillati</taxon>
        <taxon>Actinomycetota</taxon>
        <taxon>Actinomycetes</taxon>
        <taxon>Micrococcales</taxon>
        <taxon>Micrococcaceae</taxon>
        <taxon>Pseudarthrobacter</taxon>
    </lineage>
</organism>
<dbReference type="InterPro" id="IPR011040">
    <property type="entry name" value="Sialidase"/>
</dbReference>
<dbReference type="Pfam" id="PF13088">
    <property type="entry name" value="BNR_2"/>
    <property type="match status" value="1"/>
</dbReference>
<evidence type="ECO:0000256" key="1">
    <source>
        <dbReference type="ARBA" id="ARBA00000427"/>
    </source>
</evidence>
<dbReference type="SUPFAM" id="SSF50939">
    <property type="entry name" value="Sialidases"/>
    <property type="match status" value="1"/>
</dbReference>
<dbReference type="GO" id="GO:0009313">
    <property type="term" value="P:oligosaccharide catabolic process"/>
    <property type="evidence" value="ECO:0007669"/>
    <property type="project" value="TreeGrafter"/>
</dbReference>
<evidence type="ECO:0000259" key="5">
    <source>
        <dbReference type="Pfam" id="PF13088"/>
    </source>
</evidence>
<accession>A0A1H2BND6</accession>
<dbReference type="InterPro" id="IPR036278">
    <property type="entry name" value="Sialidase_sf"/>
</dbReference>
<feature type="region of interest" description="Disordered" evidence="4">
    <location>
        <begin position="260"/>
        <end position="282"/>
    </location>
</feature>
<evidence type="ECO:0000256" key="3">
    <source>
        <dbReference type="ARBA" id="ARBA00012733"/>
    </source>
</evidence>
<sequence>MTSYLLPSNPSPGPAALPVAVPAAEHVLAVRGRGGYRQYRIPALAITPRGTVLAAYDGRPNLDDLPSPIDLLVRRSTDNGQTWSGQEVVRSGIGLEGFGDPSLLVDAETGRIFLFHAAGTRAGFFESATGMAPDDPTIQHTDLSWSDDDGVTWQHRRLTAELKGSSPAGRDVTGIFAAAGQGIQIHAGPFTGRLVQQFVLLCGGEIMAASAYSDDHGERWTLGEFISAGTHGAAPNENKVVALDDGRLLLHSRATPRRLAATSTDGGHSWSPLAPVEDLPDPSDNGSLARFDGLPSVMDYAGPATDQWLLATNNRDTALRRNTVLSLSPDNGSTWPAGLVLCPGSSAYSTATRLPDGNIGVLYERQGYREIVFASIPAAQLTDQLATQPHPQPSTPGPAAGLTFHMELRSITPGLPEVWLNAGEFHVMADDGGDWGAASKEIGQGYSAGQAQVLGTREAQDLNYGPIIPGYKEGDILAFTGRARNDGGATVTGVRLAGPGAAAFPARDLLPGEAALYFTPSYTLTAEDVKQEAVDITFAVEGITGNTAWRLQKLFRFTMATGDVSVEDAPPVSSPR</sequence>
<name>A0A1H2BND6_9MICC</name>
<dbReference type="GO" id="GO:0006689">
    <property type="term" value="P:ganglioside catabolic process"/>
    <property type="evidence" value="ECO:0007669"/>
    <property type="project" value="TreeGrafter"/>
</dbReference>
<keyword evidence="7" id="KW-1185">Reference proteome</keyword>
<dbReference type="Proteomes" id="UP000198751">
    <property type="component" value="Chromosome I"/>
</dbReference>
<dbReference type="GO" id="GO:0005737">
    <property type="term" value="C:cytoplasm"/>
    <property type="evidence" value="ECO:0007669"/>
    <property type="project" value="TreeGrafter"/>
</dbReference>
<dbReference type="InterPro" id="IPR026856">
    <property type="entry name" value="Sialidase_fam"/>
</dbReference>
<evidence type="ECO:0000256" key="2">
    <source>
        <dbReference type="ARBA" id="ARBA00009348"/>
    </source>
</evidence>
<dbReference type="GO" id="GO:0004308">
    <property type="term" value="F:exo-alpha-sialidase activity"/>
    <property type="evidence" value="ECO:0007669"/>
    <property type="project" value="UniProtKB-EC"/>
</dbReference>
<comment type="catalytic activity">
    <reaction evidence="1">
        <text>Hydrolysis of alpha-(2-&gt;3)-, alpha-(2-&gt;6)-, alpha-(2-&gt;8)- glycosidic linkages of terminal sialic acid residues in oligosaccharides, glycoproteins, glycolipids, colominic acid and synthetic substrates.</text>
        <dbReference type="EC" id="3.2.1.18"/>
    </reaction>
</comment>
<dbReference type="RefSeq" id="WP_091723311.1">
    <property type="nucleotide sequence ID" value="NZ_LT629779.1"/>
</dbReference>
<dbReference type="EMBL" id="LT629779">
    <property type="protein sequence ID" value="SDT59708.1"/>
    <property type="molecule type" value="Genomic_DNA"/>
</dbReference>
<dbReference type="PANTHER" id="PTHR10628:SF30">
    <property type="entry name" value="EXO-ALPHA-SIALIDASE"/>
    <property type="match status" value="1"/>
</dbReference>
<gene>
    <name evidence="6" type="ORF">SAMN04489743_3829</name>
</gene>
<comment type="similarity">
    <text evidence="2">Belongs to the glycosyl hydrolase 33 family.</text>
</comment>
<dbReference type="EC" id="3.2.1.18" evidence="3"/>
<feature type="domain" description="Sialidase" evidence="5">
    <location>
        <begin position="70"/>
        <end position="361"/>
    </location>
</feature>
<reference evidence="7" key="1">
    <citation type="submission" date="2016-10" db="EMBL/GenBank/DDBJ databases">
        <authorList>
            <person name="Varghese N."/>
            <person name="Submissions S."/>
        </authorList>
    </citation>
    <scope>NUCLEOTIDE SEQUENCE [LARGE SCALE GENOMIC DNA]</scope>
    <source>
        <strain evidence="7">IMMIB L-1606</strain>
    </source>
</reference>
<evidence type="ECO:0000313" key="6">
    <source>
        <dbReference type="EMBL" id="SDT59708.1"/>
    </source>
</evidence>
<evidence type="ECO:0000313" key="7">
    <source>
        <dbReference type="Proteomes" id="UP000198751"/>
    </source>
</evidence>
<protein>
    <recommendedName>
        <fullName evidence="3">exo-alpha-sialidase</fullName>
        <ecNumber evidence="3">3.2.1.18</ecNumber>
    </recommendedName>
</protein>
<proteinExistence type="inferred from homology"/>